<gene>
    <name evidence="2" type="ORF">g.1670</name>
</gene>
<protein>
    <submittedName>
        <fullName evidence="2">Uncharacterized protein</fullName>
    </submittedName>
</protein>
<dbReference type="EMBL" id="GECU01006017">
    <property type="protein sequence ID" value="JAT01690.1"/>
    <property type="molecule type" value="Transcribed_RNA"/>
</dbReference>
<accession>A0A1B6JR26</accession>
<feature type="non-terminal residue" evidence="2">
    <location>
        <position position="113"/>
    </location>
</feature>
<name>A0A1B6JR26_9HEMI</name>
<feature type="compositionally biased region" description="Polar residues" evidence="1">
    <location>
        <begin position="45"/>
        <end position="55"/>
    </location>
</feature>
<evidence type="ECO:0000256" key="1">
    <source>
        <dbReference type="SAM" id="MobiDB-lite"/>
    </source>
</evidence>
<reference evidence="2" key="1">
    <citation type="submission" date="2015-11" db="EMBL/GenBank/DDBJ databases">
        <title>De novo transcriptome assembly of four potential Pierce s Disease insect vectors from Arizona vineyards.</title>
        <authorList>
            <person name="Tassone E.E."/>
        </authorList>
    </citation>
    <scope>NUCLEOTIDE SEQUENCE</scope>
</reference>
<evidence type="ECO:0000313" key="2">
    <source>
        <dbReference type="EMBL" id="JAT01690.1"/>
    </source>
</evidence>
<organism evidence="2">
    <name type="scientific">Homalodisca liturata</name>
    <dbReference type="NCBI Taxonomy" id="320908"/>
    <lineage>
        <taxon>Eukaryota</taxon>
        <taxon>Metazoa</taxon>
        <taxon>Ecdysozoa</taxon>
        <taxon>Arthropoda</taxon>
        <taxon>Hexapoda</taxon>
        <taxon>Insecta</taxon>
        <taxon>Pterygota</taxon>
        <taxon>Neoptera</taxon>
        <taxon>Paraneoptera</taxon>
        <taxon>Hemiptera</taxon>
        <taxon>Auchenorrhyncha</taxon>
        <taxon>Membracoidea</taxon>
        <taxon>Cicadellidae</taxon>
        <taxon>Cicadellinae</taxon>
        <taxon>Proconiini</taxon>
        <taxon>Homalodisca</taxon>
    </lineage>
</organism>
<feature type="non-terminal residue" evidence="2">
    <location>
        <position position="1"/>
    </location>
</feature>
<proteinExistence type="predicted"/>
<sequence length="113" mass="12575">WTVSHLKLRKSATVNILPNMSGKDIPKASIEEDEAIPSQKESGDEASTQASSRASILSVQRVSEVPSEIRRLSKSVTFDYSFSYDCRQPFNLCVADETTLVFYSGCLIHIFDV</sequence>
<dbReference type="AlphaFoldDB" id="A0A1B6JR26"/>
<feature type="region of interest" description="Disordered" evidence="1">
    <location>
        <begin position="19"/>
        <end position="55"/>
    </location>
</feature>